<sequence length="1509" mass="169795">MESQSETTQTVSALKLPVLKIVEYNLWSMRMNQYLTFTDHALWDVIVNGDSVSSASAKGPIPLKTAEQKLARKNKLKAKSTLMLAIIDEHLLKFYACKDAKSLWEAIKNRFGGNKESKKTQKTILKQNYKNFVASSQEGLDKTYDSINETLNIAHSVSAASLKNQASTASYADDVMFSFFFNQSNAPQLDNEDLEQIDTDDLEEINLKWQVAMLTMRGKRNRDAPTRNAPVDTSTTNALVVQDGICGYDWSFQAKEELTNFVLMAHTSQGSSCSSSLDSERKDFNKSNLEIIGYQMGLESLEAKIVVHEKNEAVYEEDIAFLKYDVQVKDISIKDLKNKLEDALKEKDDLKLKIKKFETSSKNLTKLINSQISTVDKTGLGYDGQMNESDVNESEVLNNVVDINTSKQSSYRAATLVSTATHANIAASRPHVNNALPTTYSHFKAHSLVRRPFNQKSAAKTNNFNEKVYTAKVNNVTTIGPKAVVSAAEGNRNNAAKSSTCWIWRPKRNLIDHISKDSGSYTLKRFNYIDPQGRLKHMTGNKSYHIDYQEIDGGFVTFGGNAKGGKITGKGIENQIDHKVKTIRCDNGTEFKNRIMNEFCEMKGNQTNSNVGTKANIDASQAGKKIVLGPQYVLLPLFTTDSQGLKSLEYEVADDARKKSTEVLRKENGVQDPAKEEEAANTNNTNRLNTVSLSVNAGSSSFTTIDPGRERTQMNEFESMFGQDKDANGNRMFTPVSAAGSTYVYLGGSIPINAATLPNADLPTDPLMPDLEDTVDLQDTRIFSGAYDNEVKGVKVDFNNLELTTVSAFMYGTIEEEVYVCQPPGFEDPHFPNKVYKVEKALYGLHQAPRARYETLSTYLLENGFRIGIIDKTLFIKKDKGLMHNKMSSMGELTFFLGLQVMQNDDGIFIIQDKYVADILKKFNFSLVKTTSTPKETNKALLKDEEAENVDVYLYISKIRDGISDEFGVKTGSCKVNTARRKLVLLGEKEINTNDPEHSMQPESINDTYLMEQGDTNITIDSLDMNTNREMVDQDDDDLAKEHDQLASLIDKLKYEIDDSKNHNKLLESSNKTLVNELISEIKDFKTKNKILQLVKGEGSGQPSEPQPPSLTTPPSDEEQVTTVGDEAIYTREDDRVVRATTTATSLEAERKSLDKENVSKQGRNLMTRIEEGNFDDDFDDMVDKAIENFKGDTINAATGVSATSASVTTDGMRTEKAKENGVVFCNMEESARPRTILPSIDPKDKGKEKAELERMQKDRSAQEEASNTALATEFDDLQEIIDADALLAAKLQEEEREQFFIDEQAKFLVEIIAERKRFFATQRAEQIRNKPPTKAQLKNKMITYLKNMVVKDNRKKDDSSQKQAKSTKKRPRSEHDEESVKKQKLEDDTKKEELRACLDIVPGDDFAINDESLATKYPIVDWKTQILTENIMYYQIIRANGSSKNYKILTEMCDDFDKKDMLDLYRLFKQRYETKSSKGYDILLWGDLITLFKPSEEDEYGKLNRTTT</sequence>
<evidence type="ECO:0000259" key="3">
    <source>
        <dbReference type="Pfam" id="PF07727"/>
    </source>
</evidence>
<dbReference type="InterPro" id="IPR013103">
    <property type="entry name" value="RVT_2"/>
</dbReference>
<feature type="region of interest" description="Disordered" evidence="2">
    <location>
        <begin position="1234"/>
        <end position="1267"/>
    </location>
</feature>
<feature type="coiled-coil region" evidence="1">
    <location>
        <begin position="298"/>
        <end position="360"/>
    </location>
</feature>
<feature type="region of interest" description="Disordered" evidence="2">
    <location>
        <begin position="661"/>
        <end position="684"/>
    </location>
</feature>
<proteinExistence type="predicted"/>
<feature type="region of interest" description="Disordered" evidence="2">
    <location>
        <begin position="1353"/>
        <end position="1387"/>
    </location>
</feature>
<gene>
    <name evidence="4" type="ORF">Tci_270034</name>
</gene>
<keyword evidence="1" id="KW-0175">Coiled coil</keyword>
<evidence type="ECO:0000256" key="2">
    <source>
        <dbReference type="SAM" id="MobiDB-lite"/>
    </source>
</evidence>
<feature type="compositionally biased region" description="Basic and acidic residues" evidence="2">
    <location>
        <begin position="661"/>
        <end position="678"/>
    </location>
</feature>
<feature type="compositionally biased region" description="Basic and acidic residues" evidence="2">
    <location>
        <begin position="1374"/>
        <end position="1387"/>
    </location>
</feature>
<comment type="caution">
    <text evidence="4">The sequence shown here is derived from an EMBL/GenBank/DDBJ whole genome shotgun (WGS) entry which is preliminary data.</text>
</comment>
<name>A0A699H0E0_TANCI</name>
<dbReference type="Pfam" id="PF14223">
    <property type="entry name" value="Retrotran_gag_2"/>
    <property type="match status" value="1"/>
</dbReference>
<dbReference type="EMBL" id="BKCJ010083361">
    <property type="protein sequence ID" value="GEW98058.1"/>
    <property type="molecule type" value="Genomic_DNA"/>
</dbReference>
<feature type="compositionally biased region" description="Basic and acidic residues" evidence="2">
    <location>
        <begin position="1242"/>
        <end position="1263"/>
    </location>
</feature>
<dbReference type="Pfam" id="PF07727">
    <property type="entry name" value="RVT_2"/>
    <property type="match status" value="1"/>
</dbReference>
<evidence type="ECO:0000256" key="1">
    <source>
        <dbReference type="SAM" id="Coils"/>
    </source>
</evidence>
<organism evidence="4">
    <name type="scientific">Tanacetum cinerariifolium</name>
    <name type="common">Dalmatian daisy</name>
    <name type="synonym">Chrysanthemum cinerariifolium</name>
    <dbReference type="NCBI Taxonomy" id="118510"/>
    <lineage>
        <taxon>Eukaryota</taxon>
        <taxon>Viridiplantae</taxon>
        <taxon>Streptophyta</taxon>
        <taxon>Embryophyta</taxon>
        <taxon>Tracheophyta</taxon>
        <taxon>Spermatophyta</taxon>
        <taxon>Magnoliopsida</taxon>
        <taxon>eudicotyledons</taxon>
        <taxon>Gunneridae</taxon>
        <taxon>Pentapetalae</taxon>
        <taxon>asterids</taxon>
        <taxon>campanulids</taxon>
        <taxon>Asterales</taxon>
        <taxon>Asteraceae</taxon>
        <taxon>Asteroideae</taxon>
        <taxon>Anthemideae</taxon>
        <taxon>Anthemidinae</taxon>
        <taxon>Tanacetum</taxon>
    </lineage>
</organism>
<evidence type="ECO:0000313" key="4">
    <source>
        <dbReference type="EMBL" id="GEW98058.1"/>
    </source>
</evidence>
<accession>A0A699H0E0</accession>
<protein>
    <recommendedName>
        <fullName evidence="3">Reverse transcriptase Ty1/copia-type domain-containing protein</fullName>
    </recommendedName>
</protein>
<feature type="region of interest" description="Disordered" evidence="2">
    <location>
        <begin position="1097"/>
        <end position="1122"/>
    </location>
</feature>
<feature type="domain" description="Reverse transcriptase Ty1/copia-type" evidence="3">
    <location>
        <begin position="806"/>
        <end position="879"/>
    </location>
</feature>
<reference evidence="4" key="1">
    <citation type="journal article" date="2019" name="Sci. Rep.">
        <title>Draft genome of Tanacetum cinerariifolium, the natural source of mosquito coil.</title>
        <authorList>
            <person name="Yamashiro T."/>
            <person name="Shiraishi A."/>
            <person name="Satake H."/>
            <person name="Nakayama K."/>
        </authorList>
    </citation>
    <scope>NUCLEOTIDE SEQUENCE</scope>
</reference>